<organism evidence="2 3">
    <name type="scientific">Paraglomus occultum</name>
    <dbReference type="NCBI Taxonomy" id="144539"/>
    <lineage>
        <taxon>Eukaryota</taxon>
        <taxon>Fungi</taxon>
        <taxon>Fungi incertae sedis</taxon>
        <taxon>Mucoromycota</taxon>
        <taxon>Glomeromycotina</taxon>
        <taxon>Glomeromycetes</taxon>
        <taxon>Paraglomerales</taxon>
        <taxon>Paraglomeraceae</taxon>
        <taxon>Paraglomus</taxon>
    </lineage>
</organism>
<dbReference type="Proteomes" id="UP000789572">
    <property type="component" value="Unassembled WGS sequence"/>
</dbReference>
<gene>
    <name evidence="2" type="ORF">POCULU_LOCUS3513</name>
</gene>
<name>A0A9N9F9X7_9GLOM</name>
<dbReference type="AlphaFoldDB" id="A0A9N9F9X7"/>
<dbReference type="EMBL" id="CAJVPJ010000392">
    <property type="protein sequence ID" value="CAG8519849.1"/>
    <property type="molecule type" value="Genomic_DNA"/>
</dbReference>
<accession>A0A9N9F9X7</accession>
<reference evidence="2" key="1">
    <citation type="submission" date="2021-06" db="EMBL/GenBank/DDBJ databases">
        <authorList>
            <person name="Kallberg Y."/>
            <person name="Tangrot J."/>
            <person name="Rosling A."/>
        </authorList>
    </citation>
    <scope>NUCLEOTIDE SEQUENCE</scope>
    <source>
        <strain evidence="2">IA702</strain>
    </source>
</reference>
<comment type="caution">
    <text evidence="2">The sequence shown here is derived from an EMBL/GenBank/DDBJ whole genome shotgun (WGS) entry which is preliminary data.</text>
</comment>
<proteinExistence type="predicted"/>
<protein>
    <submittedName>
        <fullName evidence="2">3099_t:CDS:1</fullName>
    </submittedName>
</protein>
<keyword evidence="3" id="KW-1185">Reference proteome</keyword>
<evidence type="ECO:0000313" key="2">
    <source>
        <dbReference type="EMBL" id="CAG8519849.1"/>
    </source>
</evidence>
<sequence length="351" mass="39321">MSMAARVASVACSSKECTDKVLAVLQRVYYEICDIAKINPESADNGFVSSPSPNDFSVNYPSCVINVKNIPSRPGKKTQSTSESIPQSKSIDNHNSHTDTLIQQEQEHRVTSALEYTANTEKSPTCEEARIQRQLLVTKMDESVFTNYSSTIVDKESTVSDASSFGSCNGVFQFEQSVKETHSNELIVNEDSGVQLTSIDNLNKIDQNMKGLRFFESRNVDYTSEVKSSSDEVDNDVRFVIPSNAATSVSNGSPQMSFVSSDPYHWALYHPSMRQRIQSSRLSFAFPEQLNIATSMQRQSSLNYSQQYSQTCSPQSIPHIQHHTLSSDQLSDHAQQYQQTHYSNLQPVWYS</sequence>
<evidence type="ECO:0000256" key="1">
    <source>
        <dbReference type="SAM" id="MobiDB-lite"/>
    </source>
</evidence>
<evidence type="ECO:0000313" key="3">
    <source>
        <dbReference type="Proteomes" id="UP000789572"/>
    </source>
</evidence>
<feature type="region of interest" description="Disordered" evidence="1">
    <location>
        <begin position="70"/>
        <end position="95"/>
    </location>
</feature>
<feature type="compositionally biased region" description="Polar residues" evidence="1">
    <location>
        <begin position="77"/>
        <end position="90"/>
    </location>
</feature>